<evidence type="ECO:0000313" key="2">
    <source>
        <dbReference type="EMBL" id="BCE45082.1"/>
    </source>
</evidence>
<dbReference type="EMBL" id="AP023094">
    <property type="protein sequence ID" value="BCE45082.1"/>
    <property type="molecule type" value="Genomic_DNA"/>
</dbReference>
<evidence type="ECO:0000313" key="4">
    <source>
        <dbReference type="EMBL" id="BCE71412.1"/>
    </source>
</evidence>
<gene>
    <name evidence="2" type="ORF">XF4B_14310</name>
    <name evidence="3" type="ORF">XF5B_14830</name>
    <name evidence="4" type="ORF">XF8B_15230</name>
</gene>
<dbReference type="EMBL" id="AP023097">
    <property type="protein sequence ID" value="BCE71412.1"/>
    <property type="molecule type" value="Genomic_DNA"/>
</dbReference>
<evidence type="ECO:0000313" key="3">
    <source>
        <dbReference type="EMBL" id="BCE53971.1"/>
    </source>
</evidence>
<dbReference type="EMBL" id="AP023095">
    <property type="protein sequence ID" value="BCE53971.1"/>
    <property type="molecule type" value="Genomic_DNA"/>
</dbReference>
<organism evidence="4">
    <name type="scientific">Bradyrhizobium diazoefficiens</name>
    <dbReference type="NCBI Taxonomy" id="1355477"/>
    <lineage>
        <taxon>Bacteria</taxon>
        <taxon>Pseudomonadati</taxon>
        <taxon>Pseudomonadota</taxon>
        <taxon>Alphaproteobacteria</taxon>
        <taxon>Hyphomicrobiales</taxon>
        <taxon>Nitrobacteraceae</taxon>
        <taxon>Bradyrhizobium</taxon>
    </lineage>
</organism>
<sequence length="84" mass="9473">MHEGIDAERTMLADQPRRDALLEFEARPPHQRAVAEHPEVAVGCGDGWEGDFRHGGHGYQNRAPKRSEFSAFRSKPTSLTFDKI</sequence>
<proteinExistence type="predicted"/>
<reference evidence="2" key="1">
    <citation type="submission" date="2020-05" db="EMBL/GenBank/DDBJ databases">
        <title>Complete genome sequence of Bradyrhizobium diazoefficiens XF4 isolated from soybean nodule.</title>
        <authorList>
            <person name="Noda R."/>
            <person name="Kakizaki K."/>
            <person name="Minamisawa K."/>
        </authorList>
    </citation>
    <scope>NUCLEOTIDE SEQUENCE</scope>
    <source>
        <strain evidence="2">XF4</strain>
    </source>
</reference>
<feature type="compositionally biased region" description="Polar residues" evidence="1">
    <location>
        <begin position="75"/>
        <end position="84"/>
    </location>
</feature>
<reference evidence="3" key="2">
    <citation type="submission" date="2020-05" db="EMBL/GenBank/DDBJ databases">
        <title>Complete genome sequence of Bradyrhizobium diazoefficiens XF5 isolated from soybean nodule.</title>
        <authorList>
            <person name="Noda R."/>
            <person name="Kakizaki K."/>
            <person name="Minamisawa K."/>
        </authorList>
    </citation>
    <scope>NUCLEOTIDE SEQUENCE</scope>
    <source>
        <strain evidence="3">XF5</strain>
    </source>
</reference>
<protein>
    <submittedName>
        <fullName evidence="4">Uncharacterized protein</fullName>
    </submittedName>
</protein>
<dbReference type="AlphaFoldDB" id="A0A810B4V9"/>
<reference evidence="4" key="3">
    <citation type="submission" date="2020-05" db="EMBL/GenBank/DDBJ databases">
        <title>Complete genome sequence of Bradyrhizobium diazoefficiens XF8 isolated from soybean nodule.</title>
        <authorList>
            <person name="Noda R."/>
            <person name="Kakizaki K."/>
            <person name="Minamisawa K."/>
        </authorList>
    </citation>
    <scope>NUCLEOTIDE SEQUENCE</scope>
    <source>
        <strain evidence="4">XF8</strain>
    </source>
</reference>
<name>A0A810B4V9_9BRAD</name>
<feature type="region of interest" description="Disordered" evidence="1">
    <location>
        <begin position="55"/>
        <end position="84"/>
    </location>
</feature>
<evidence type="ECO:0000256" key="1">
    <source>
        <dbReference type="SAM" id="MobiDB-lite"/>
    </source>
</evidence>
<accession>A0A810B4V9</accession>